<feature type="compositionally biased region" description="Pro residues" evidence="2">
    <location>
        <begin position="160"/>
        <end position="175"/>
    </location>
</feature>
<evidence type="ECO:0008006" key="5">
    <source>
        <dbReference type="Google" id="ProtNLM"/>
    </source>
</evidence>
<evidence type="ECO:0000256" key="1">
    <source>
        <dbReference type="ARBA" id="ARBA00010617"/>
    </source>
</evidence>
<dbReference type="PANTHER" id="PTHR46696">
    <property type="entry name" value="P450, PUTATIVE (EUROFUNG)-RELATED"/>
    <property type="match status" value="1"/>
</dbReference>
<comment type="similarity">
    <text evidence="1">Belongs to the cytochrome P450 family.</text>
</comment>
<dbReference type="InterPro" id="IPR036396">
    <property type="entry name" value="Cyt_P450_sf"/>
</dbReference>
<proteinExistence type="inferred from homology"/>
<comment type="caution">
    <text evidence="3">The sequence shown here is derived from an EMBL/GenBank/DDBJ whole genome shotgun (WGS) entry which is preliminary data.</text>
</comment>
<accession>A0ABW7ZBV8</accession>
<sequence>MITRYEDVCRVLLDHRRFSSRRGTTPVTLELDLPPAGADQMLTDSDPPLHTRLREPLNRALAMRSVRAREPRIRDAVVALLQPALDGEPLDLAAATRTLPTAIAGTLMGIPEALWPELSRLATAAVAYHDPAYAQGCPLTTPRPSRSCSTATCCSSARPSPHPTRAPAPFSPSPTTPANTGSSPEIPG</sequence>
<name>A0ABW7ZBV8_9ACTN</name>
<reference evidence="3 4" key="1">
    <citation type="submission" date="2024-10" db="EMBL/GenBank/DDBJ databases">
        <title>The Natural Products Discovery Center: Release of the First 8490 Sequenced Strains for Exploring Actinobacteria Biosynthetic Diversity.</title>
        <authorList>
            <person name="Kalkreuter E."/>
            <person name="Kautsar S.A."/>
            <person name="Yang D."/>
            <person name="Bader C.D."/>
            <person name="Teijaro C.N."/>
            <person name="Fluegel L."/>
            <person name="Davis C.M."/>
            <person name="Simpson J.R."/>
            <person name="Lauterbach L."/>
            <person name="Steele A.D."/>
            <person name="Gui C."/>
            <person name="Meng S."/>
            <person name="Li G."/>
            <person name="Viehrig K."/>
            <person name="Ye F."/>
            <person name="Su P."/>
            <person name="Kiefer A.F."/>
            <person name="Nichols A."/>
            <person name="Cepeda A.J."/>
            <person name="Yan W."/>
            <person name="Fan B."/>
            <person name="Jiang Y."/>
            <person name="Adhikari A."/>
            <person name="Zheng C.-J."/>
            <person name="Schuster L."/>
            <person name="Cowan T.M."/>
            <person name="Smanski M.J."/>
            <person name="Chevrette M.G."/>
            <person name="De Carvalho L.P.S."/>
            <person name="Shen B."/>
        </authorList>
    </citation>
    <scope>NUCLEOTIDE SEQUENCE [LARGE SCALE GENOMIC DNA]</scope>
    <source>
        <strain evidence="3 4">NPDC050545</strain>
    </source>
</reference>
<organism evidence="3 4">
    <name type="scientific">Nonomuraea typhae</name>
    <dbReference type="NCBI Taxonomy" id="2603600"/>
    <lineage>
        <taxon>Bacteria</taxon>
        <taxon>Bacillati</taxon>
        <taxon>Actinomycetota</taxon>
        <taxon>Actinomycetes</taxon>
        <taxon>Streptosporangiales</taxon>
        <taxon>Streptosporangiaceae</taxon>
        <taxon>Nonomuraea</taxon>
    </lineage>
</organism>
<dbReference type="Proteomes" id="UP001612741">
    <property type="component" value="Unassembled WGS sequence"/>
</dbReference>
<evidence type="ECO:0000313" key="3">
    <source>
        <dbReference type="EMBL" id="MFI6505004.1"/>
    </source>
</evidence>
<feature type="compositionally biased region" description="Polar residues" evidence="2">
    <location>
        <begin position="179"/>
        <end position="188"/>
    </location>
</feature>
<feature type="region of interest" description="Disordered" evidence="2">
    <location>
        <begin position="140"/>
        <end position="188"/>
    </location>
</feature>
<dbReference type="PANTHER" id="PTHR46696:SF4">
    <property type="entry name" value="BIOTIN BIOSYNTHESIS CYTOCHROME P450"/>
    <property type="match status" value="1"/>
</dbReference>
<protein>
    <recommendedName>
        <fullName evidence="5">Cytochrome P450</fullName>
    </recommendedName>
</protein>
<evidence type="ECO:0000256" key="2">
    <source>
        <dbReference type="SAM" id="MobiDB-lite"/>
    </source>
</evidence>
<dbReference type="SUPFAM" id="SSF48264">
    <property type="entry name" value="Cytochrome P450"/>
    <property type="match status" value="1"/>
</dbReference>
<keyword evidence="4" id="KW-1185">Reference proteome</keyword>
<dbReference type="EMBL" id="JBITGY010000017">
    <property type="protein sequence ID" value="MFI6505004.1"/>
    <property type="molecule type" value="Genomic_DNA"/>
</dbReference>
<dbReference type="Gene3D" id="1.10.630.10">
    <property type="entry name" value="Cytochrome P450"/>
    <property type="match status" value="1"/>
</dbReference>
<dbReference type="RefSeq" id="WP_397091003.1">
    <property type="nucleotide sequence ID" value="NZ_JBITGY010000017.1"/>
</dbReference>
<gene>
    <name evidence="3" type="ORF">ACIBG2_47005</name>
</gene>
<feature type="compositionally biased region" description="Low complexity" evidence="2">
    <location>
        <begin position="143"/>
        <end position="159"/>
    </location>
</feature>
<evidence type="ECO:0000313" key="4">
    <source>
        <dbReference type="Proteomes" id="UP001612741"/>
    </source>
</evidence>